<sequence length="64" mass="7389">MLLTVARQFVICTRFPINLQLSKTFSVDEVCKELIGVNVCIIFLELVIKKSTNKLMLIFEKENL</sequence>
<protein>
    <submittedName>
        <fullName evidence="1">Uncharacterized protein</fullName>
    </submittedName>
</protein>
<proteinExistence type="predicted"/>
<reference evidence="1" key="1">
    <citation type="submission" date="2024-08" db="EMBL/GenBank/DDBJ databases">
        <title>Whole genome sequence of Tenacibaculum sp. strain pbs-1 associated with black-spot shell disease in Akoya pearl oysters.</title>
        <authorList>
            <person name="Sakatoku A."/>
            <person name="Suzuki T."/>
            <person name="Hatano K."/>
            <person name="Seki M."/>
            <person name="Tanaka D."/>
            <person name="Nakamura S."/>
            <person name="Suzuki N."/>
            <person name="Isshiki T."/>
        </authorList>
    </citation>
    <scope>NUCLEOTIDE SEQUENCE</scope>
    <source>
        <strain evidence="1">Pbs-1</strain>
    </source>
</reference>
<gene>
    <name evidence="1" type="ORF">Pbs1_14250</name>
</gene>
<organism evidence="1">
    <name type="scientific">Tenacibaculum sp. Pbs-1</name>
    <dbReference type="NCBI Taxonomy" id="3238748"/>
    <lineage>
        <taxon>Bacteria</taxon>
        <taxon>Pseudomonadati</taxon>
        <taxon>Bacteroidota</taxon>
        <taxon>Flavobacteriia</taxon>
        <taxon>Flavobacteriales</taxon>
        <taxon>Flavobacteriaceae</taxon>
        <taxon>Tenacibaculum</taxon>
    </lineage>
</organism>
<accession>A0AB33L2A2</accession>
<dbReference type="AlphaFoldDB" id="A0AB33L2A2"/>
<name>A0AB33L2A2_9FLAO</name>
<evidence type="ECO:0000313" key="1">
    <source>
        <dbReference type="EMBL" id="BFP68082.1"/>
    </source>
</evidence>
<dbReference type="EMBL" id="AP035888">
    <property type="protein sequence ID" value="BFP68082.1"/>
    <property type="molecule type" value="Genomic_DNA"/>
</dbReference>